<dbReference type="Pfam" id="PF13671">
    <property type="entry name" value="AAA_33"/>
    <property type="match status" value="1"/>
</dbReference>
<dbReference type="Gene3D" id="3.60.21.10">
    <property type="match status" value="1"/>
</dbReference>
<reference evidence="3" key="1">
    <citation type="submission" date="2022-10" db="EMBL/GenBank/DDBJ databases">
        <title>Luteolibacter sp. GHJ8, whole genome shotgun sequencing project.</title>
        <authorList>
            <person name="Zhao G."/>
            <person name="Shen L."/>
        </authorList>
    </citation>
    <scope>NUCLEOTIDE SEQUENCE</scope>
    <source>
        <strain evidence="3">GHJ8</strain>
    </source>
</reference>
<dbReference type="Pfam" id="PF16542">
    <property type="entry name" value="PNKP_ligase"/>
    <property type="match status" value="1"/>
</dbReference>
<evidence type="ECO:0000313" key="4">
    <source>
        <dbReference type="Proteomes" id="UP001165653"/>
    </source>
</evidence>
<dbReference type="InterPro" id="IPR041780">
    <property type="entry name" value="MPP_PrpE-like"/>
</dbReference>
<keyword evidence="3" id="KW-0808">Transferase</keyword>
<dbReference type="InterPro" id="IPR029052">
    <property type="entry name" value="Metallo-depent_PP-like"/>
</dbReference>
<feature type="domain" description="Polynucleotide kinase-phosphatase ligase" evidence="2">
    <location>
        <begin position="462"/>
        <end position="846"/>
    </location>
</feature>
<accession>A0ABT3FY78</accession>
<gene>
    <name evidence="3" type="ORF">OJ996_03105</name>
</gene>
<feature type="domain" description="Calcineurin-like phosphoesterase" evidence="1">
    <location>
        <begin position="182"/>
        <end position="369"/>
    </location>
</feature>
<dbReference type="PANTHER" id="PTHR42850">
    <property type="entry name" value="METALLOPHOSPHOESTERASE"/>
    <property type="match status" value="1"/>
</dbReference>
<dbReference type="InterPro" id="IPR050126">
    <property type="entry name" value="Ap4A_hydrolase"/>
</dbReference>
<dbReference type="CDD" id="cd07423">
    <property type="entry name" value="MPP_Prp_like"/>
    <property type="match status" value="1"/>
</dbReference>
<dbReference type="EMBL" id="JAPDDR010000002">
    <property type="protein sequence ID" value="MCW1912546.1"/>
    <property type="molecule type" value="Genomic_DNA"/>
</dbReference>
<dbReference type="NCBIfam" id="TIGR04075">
    <property type="entry name" value="bacter_Pnkp"/>
    <property type="match status" value="1"/>
</dbReference>
<evidence type="ECO:0000313" key="3">
    <source>
        <dbReference type="EMBL" id="MCW1912546.1"/>
    </source>
</evidence>
<name>A0ABT3FY78_9BACT</name>
<dbReference type="Gene3D" id="3.40.50.300">
    <property type="entry name" value="P-loop containing nucleotide triphosphate hydrolases"/>
    <property type="match status" value="1"/>
</dbReference>
<keyword evidence="4" id="KW-1185">Reference proteome</keyword>
<dbReference type="PANTHER" id="PTHR42850:SF7">
    <property type="entry name" value="BIS(5'-NUCLEOSYL)-TETRAPHOSPHATASE PRPE [ASYMMETRICAL]"/>
    <property type="match status" value="1"/>
</dbReference>
<dbReference type="SUPFAM" id="SSF56091">
    <property type="entry name" value="DNA ligase/mRNA capping enzyme, catalytic domain"/>
    <property type="match status" value="1"/>
</dbReference>
<dbReference type="Gene3D" id="3.30.470.30">
    <property type="entry name" value="DNA ligase/mRNA capping enzyme"/>
    <property type="match status" value="2"/>
</dbReference>
<evidence type="ECO:0000259" key="1">
    <source>
        <dbReference type="Pfam" id="PF00149"/>
    </source>
</evidence>
<dbReference type="Pfam" id="PF00149">
    <property type="entry name" value="Metallophos"/>
    <property type="match status" value="1"/>
</dbReference>
<dbReference type="InterPro" id="IPR004843">
    <property type="entry name" value="Calcineurin-like_PHP"/>
</dbReference>
<protein>
    <submittedName>
        <fullName evidence="3">Polynucleotide kinase-phosphatase</fullName>
    </submittedName>
</protein>
<dbReference type="Proteomes" id="UP001165653">
    <property type="component" value="Unassembled WGS sequence"/>
</dbReference>
<dbReference type="InterPro" id="IPR027417">
    <property type="entry name" value="P-loop_NTPase"/>
</dbReference>
<dbReference type="SUPFAM" id="SSF52540">
    <property type="entry name" value="P-loop containing nucleoside triphosphate hydrolases"/>
    <property type="match status" value="1"/>
</dbReference>
<organism evidence="3 4">
    <name type="scientific">Luteolibacter rhizosphaerae</name>
    <dbReference type="NCBI Taxonomy" id="2989719"/>
    <lineage>
        <taxon>Bacteria</taxon>
        <taxon>Pseudomonadati</taxon>
        <taxon>Verrucomicrobiota</taxon>
        <taxon>Verrucomicrobiia</taxon>
        <taxon>Verrucomicrobiales</taxon>
        <taxon>Verrucomicrobiaceae</taxon>
        <taxon>Luteolibacter</taxon>
    </lineage>
</organism>
<keyword evidence="3" id="KW-0418">Kinase</keyword>
<dbReference type="InterPro" id="IPR024028">
    <property type="entry name" value="PNKP_bac"/>
</dbReference>
<dbReference type="RefSeq" id="WP_264511051.1">
    <property type="nucleotide sequence ID" value="NZ_JAPDDR010000002.1"/>
</dbReference>
<proteinExistence type="predicted"/>
<dbReference type="InterPro" id="IPR032380">
    <property type="entry name" value="PNKP_ligase_dom"/>
</dbReference>
<sequence>MTLRLPELSLVLLIGPSGSGKSTFARRHFKPTEIVSSDTCRGIVSDDENDQSVSAQAFQLLNFIVRQRLALGRLTVVDATNVDPAARAELVAIAREYHFLPAALVFKIPESVCHARNATRPDRNFGPNVVKRQANLLRQGLRNLKTQGFRNTIFFTSEEEVDAVQGIEREPLWNNRKSEHGPFDIIGDVHGCYEELRSLIGELGYSVTDHVASHPEGRQLLFVGDLVDRGPDAPSVLRLAMASVKAGSAICVPGNHDMKFLRWLNGKNVQLTHGLADTIAQLEADPIDRRDLIEFLDKLVSHYVFDDGKLVVAHAGLKEEMQGRGSGKVREFCLYGETTGERDEYGLPERLDWARDYRGKALVVYGHTPFAAPRWLNHTVNIDTGCCFGGALTALRYPELETISVPALRTYAESVRPLLPETGPDAQLVHDHLLDLDDLRGRRFIDTGLRPAITVKEENMLAALEVMSRFSVDPRWLVYLPPTMSPCGTSKQDGWLERPEEAFAYFREQAVTTVICEEKHMGSRSVAVVCRDPALAVTRFGLKQERRGVIYTRTGRPFFNDLELEQALLDRLALAMEKSGLWEDLGTDWLCLDCELMPWSAKAMELLQSQYAGVGAAAIAHAAAVAAAMQAGEGNSLLEDSAKEHLAGMMARNDNRLAMLDRYREAYRHYCWDTDGLQGLKLAPFHFLAGEGGVLTQHDHVWHMEMAARLNAADPELFPLTRWREVTLEDEASVADATTWWEELTAAGGEGMVVKPRDFIAKGKRGLVQPAVKCRGREYLRIIYGPEYDHPEHLVRLKERGLGHKRSMAEREFALGIEGLSRFAARRPLREVHECVLAVLAMESEPVDPRL</sequence>
<dbReference type="SUPFAM" id="SSF56300">
    <property type="entry name" value="Metallo-dependent phosphatases"/>
    <property type="match status" value="1"/>
</dbReference>
<dbReference type="GO" id="GO:0016301">
    <property type="term" value="F:kinase activity"/>
    <property type="evidence" value="ECO:0007669"/>
    <property type="project" value="UniProtKB-KW"/>
</dbReference>
<dbReference type="CDD" id="cd00267">
    <property type="entry name" value="ABC_ATPase"/>
    <property type="match status" value="1"/>
</dbReference>
<evidence type="ECO:0000259" key="2">
    <source>
        <dbReference type="Pfam" id="PF16542"/>
    </source>
</evidence>
<comment type="caution">
    <text evidence="3">The sequence shown here is derived from an EMBL/GenBank/DDBJ whole genome shotgun (WGS) entry which is preliminary data.</text>
</comment>